<dbReference type="EMBL" id="JBHUMR010000023">
    <property type="protein sequence ID" value="MFD2618593.1"/>
    <property type="molecule type" value="Genomic_DNA"/>
</dbReference>
<name>A0ABW5PUJ2_9BACI</name>
<proteinExistence type="predicted"/>
<sequence length="40" mass="5027">MKDWSEQHRYLFYNEIEAKNRYSSVSDPETGVLQWIKQYW</sequence>
<keyword evidence="2" id="KW-1185">Reference proteome</keyword>
<dbReference type="Proteomes" id="UP001597458">
    <property type="component" value="Unassembled WGS sequence"/>
</dbReference>
<comment type="caution">
    <text evidence="1">The sequence shown here is derived from an EMBL/GenBank/DDBJ whole genome shotgun (WGS) entry which is preliminary data.</text>
</comment>
<evidence type="ECO:0000313" key="1">
    <source>
        <dbReference type="EMBL" id="MFD2618593.1"/>
    </source>
</evidence>
<accession>A0ABW5PUJ2</accession>
<reference evidence="2" key="1">
    <citation type="journal article" date="2019" name="Int. J. Syst. Evol. Microbiol.">
        <title>The Global Catalogue of Microorganisms (GCM) 10K type strain sequencing project: providing services to taxonomists for standard genome sequencing and annotation.</title>
        <authorList>
            <consortium name="The Broad Institute Genomics Platform"/>
            <consortium name="The Broad Institute Genome Sequencing Center for Infectious Disease"/>
            <person name="Wu L."/>
            <person name="Ma J."/>
        </authorList>
    </citation>
    <scope>NUCLEOTIDE SEQUENCE [LARGE SCALE GENOMIC DNA]</scope>
    <source>
        <strain evidence="2">TISTR 2241</strain>
    </source>
</reference>
<gene>
    <name evidence="1" type="ORF">ACFSTF_14985</name>
</gene>
<protein>
    <submittedName>
        <fullName evidence="1">Uncharacterized protein</fullName>
    </submittedName>
</protein>
<evidence type="ECO:0000313" key="2">
    <source>
        <dbReference type="Proteomes" id="UP001597458"/>
    </source>
</evidence>
<organism evidence="1 2">
    <name type="scientific">Terrilactibacillus laevilacticus</name>
    <dbReference type="NCBI Taxonomy" id="1380157"/>
    <lineage>
        <taxon>Bacteria</taxon>
        <taxon>Bacillati</taxon>
        <taxon>Bacillota</taxon>
        <taxon>Bacilli</taxon>
        <taxon>Bacillales</taxon>
        <taxon>Bacillaceae</taxon>
        <taxon>Terrilactibacillus</taxon>
    </lineage>
</organism>